<gene>
    <name evidence="1" type="ORF">OS493_030354</name>
</gene>
<comment type="caution">
    <text evidence="1">The sequence shown here is derived from an EMBL/GenBank/DDBJ whole genome shotgun (WGS) entry which is preliminary data.</text>
</comment>
<accession>A0A9W9ZKH6</accession>
<name>A0A9W9ZKH6_9CNID</name>
<dbReference type="EMBL" id="MU825905">
    <property type="protein sequence ID" value="KAJ7383196.1"/>
    <property type="molecule type" value="Genomic_DNA"/>
</dbReference>
<reference evidence="1" key="1">
    <citation type="submission" date="2023-01" db="EMBL/GenBank/DDBJ databases">
        <title>Genome assembly of the deep-sea coral Lophelia pertusa.</title>
        <authorList>
            <person name="Herrera S."/>
            <person name="Cordes E."/>
        </authorList>
    </citation>
    <scope>NUCLEOTIDE SEQUENCE</scope>
    <source>
        <strain evidence="1">USNM1676648</strain>
        <tissue evidence="1">Polyp</tissue>
    </source>
</reference>
<evidence type="ECO:0000313" key="2">
    <source>
        <dbReference type="Proteomes" id="UP001163046"/>
    </source>
</evidence>
<sequence length="67" mass="7622">MPEGTCPSADFLMSESWEWREGRLLAYELILKFLITNHIHYVFPTYVLPVSKGSATSSSVDETLISR</sequence>
<dbReference type="AlphaFoldDB" id="A0A9W9ZKH6"/>
<dbReference type="PANTHER" id="PTHR36910">
    <property type="match status" value="1"/>
</dbReference>
<dbReference type="PANTHER" id="PTHR36910:SF8">
    <property type="match status" value="1"/>
</dbReference>
<keyword evidence="2" id="KW-1185">Reference proteome</keyword>
<protein>
    <submittedName>
        <fullName evidence="1">Uncharacterized protein</fullName>
    </submittedName>
</protein>
<proteinExistence type="predicted"/>
<organism evidence="1 2">
    <name type="scientific">Desmophyllum pertusum</name>
    <dbReference type="NCBI Taxonomy" id="174260"/>
    <lineage>
        <taxon>Eukaryota</taxon>
        <taxon>Metazoa</taxon>
        <taxon>Cnidaria</taxon>
        <taxon>Anthozoa</taxon>
        <taxon>Hexacorallia</taxon>
        <taxon>Scleractinia</taxon>
        <taxon>Caryophylliina</taxon>
        <taxon>Caryophylliidae</taxon>
        <taxon>Desmophyllum</taxon>
    </lineage>
</organism>
<dbReference type="Proteomes" id="UP001163046">
    <property type="component" value="Unassembled WGS sequence"/>
</dbReference>
<dbReference type="OrthoDB" id="407325at2759"/>
<evidence type="ECO:0000313" key="1">
    <source>
        <dbReference type="EMBL" id="KAJ7383196.1"/>
    </source>
</evidence>